<evidence type="ECO:0000256" key="1">
    <source>
        <dbReference type="SAM" id="MobiDB-lite"/>
    </source>
</evidence>
<feature type="region of interest" description="Disordered" evidence="1">
    <location>
        <begin position="112"/>
        <end position="131"/>
    </location>
</feature>
<sequence>MDYFLVLAIAIPFLFLIGVVYNAIKDQKKLENGKLKEILADRQRRSYVPPQYDDQDEYGLPARQDLRSHHNTEGEAGLEPKQGDVLRASTKSAGSTAVGSTITQDVAQTAIQATDNLPSPKTTQDPDEESELLRVCERPLGPTDFEAKNASSYFSKYH</sequence>
<feature type="region of interest" description="Disordered" evidence="1">
    <location>
        <begin position="46"/>
        <end position="101"/>
    </location>
</feature>
<comment type="caution">
    <text evidence="3">The sequence shown here is derived from an EMBL/GenBank/DDBJ whole genome shotgun (WGS) entry which is preliminary data.</text>
</comment>
<proteinExistence type="predicted"/>
<protein>
    <submittedName>
        <fullName evidence="3">Uncharacterized protein</fullName>
    </submittedName>
</protein>
<feature type="transmembrane region" description="Helical" evidence="2">
    <location>
        <begin position="6"/>
        <end position="24"/>
    </location>
</feature>
<evidence type="ECO:0000313" key="3">
    <source>
        <dbReference type="EMBL" id="HIX57437.1"/>
    </source>
</evidence>
<reference evidence="3" key="1">
    <citation type="journal article" date="2021" name="PeerJ">
        <title>Extensive microbial diversity within the chicken gut microbiome revealed by metagenomics and culture.</title>
        <authorList>
            <person name="Gilroy R."/>
            <person name="Ravi A."/>
            <person name="Getino M."/>
            <person name="Pursley I."/>
            <person name="Horton D.L."/>
            <person name="Alikhan N.F."/>
            <person name="Baker D."/>
            <person name="Gharbi K."/>
            <person name="Hall N."/>
            <person name="Watson M."/>
            <person name="Adriaenssens E.M."/>
            <person name="Foster-Nyarko E."/>
            <person name="Jarju S."/>
            <person name="Secka A."/>
            <person name="Antonio M."/>
            <person name="Oren A."/>
            <person name="Chaudhuri R.R."/>
            <person name="La Ragione R."/>
            <person name="Hildebrand F."/>
            <person name="Pallen M.J."/>
        </authorList>
    </citation>
    <scope>NUCLEOTIDE SEQUENCE</scope>
    <source>
        <strain evidence="3">USASDec5-558</strain>
    </source>
</reference>
<keyword evidence="2" id="KW-0812">Transmembrane</keyword>
<dbReference type="Proteomes" id="UP000886829">
    <property type="component" value="Unassembled WGS sequence"/>
</dbReference>
<evidence type="ECO:0000256" key="2">
    <source>
        <dbReference type="SAM" id="Phobius"/>
    </source>
</evidence>
<name>A0A9D1WFV7_9GAMM</name>
<organism evidence="3 4">
    <name type="scientific">Candidatus Anaerobiospirillum pullistercoris</name>
    <dbReference type="NCBI Taxonomy" id="2838452"/>
    <lineage>
        <taxon>Bacteria</taxon>
        <taxon>Pseudomonadati</taxon>
        <taxon>Pseudomonadota</taxon>
        <taxon>Gammaproteobacteria</taxon>
        <taxon>Aeromonadales</taxon>
        <taxon>Succinivibrionaceae</taxon>
        <taxon>Anaerobiospirillum</taxon>
    </lineage>
</organism>
<feature type="compositionally biased region" description="Polar residues" evidence="1">
    <location>
        <begin position="149"/>
        <end position="158"/>
    </location>
</feature>
<feature type="compositionally biased region" description="Polar residues" evidence="1">
    <location>
        <begin position="112"/>
        <end position="123"/>
    </location>
</feature>
<dbReference type="EMBL" id="DXEV01000164">
    <property type="protein sequence ID" value="HIX57437.1"/>
    <property type="molecule type" value="Genomic_DNA"/>
</dbReference>
<reference evidence="3" key="2">
    <citation type="submission" date="2021-04" db="EMBL/GenBank/DDBJ databases">
        <authorList>
            <person name="Gilroy R."/>
        </authorList>
    </citation>
    <scope>NUCLEOTIDE SEQUENCE</scope>
    <source>
        <strain evidence="3">USASDec5-558</strain>
    </source>
</reference>
<feature type="compositionally biased region" description="Basic and acidic residues" evidence="1">
    <location>
        <begin position="64"/>
        <end position="73"/>
    </location>
</feature>
<feature type="compositionally biased region" description="Polar residues" evidence="1">
    <location>
        <begin position="89"/>
        <end position="101"/>
    </location>
</feature>
<accession>A0A9D1WFV7</accession>
<feature type="region of interest" description="Disordered" evidence="1">
    <location>
        <begin position="138"/>
        <end position="158"/>
    </location>
</feature>
<evidence type="ECO:0000313" key="4">
    <source>
        <dbReference type="Proteomes" id="UP000886829"/>
    </source>
</evidence>
<keyword evidence="2" id="KW-0472">Membrane</keyword>
<gene>
    <name evidence="3" type="ORF">H9850_08210</name>
</gene>
<keyword evidence="2" id="KW-1133">Transmembrane helix</keyword>
<dbReference type="AlphaFoldDB" id="A0A9D1WFV7"/>